<sequence>MKYSFFLTIASFLVSFHLCGQAKYEREFRITKSQFPEQALTWIAEELKDARRVRFYKEIDSARVSYEAKFKKDRLHYSVEFNAQGELEDIELLIEEVDIPREVYQAIENYITGECSRFKIRRLQQQYPMTMERNTEAVIRDAFQNLILPYINYELIVSCRKDTGRVEYEYLFNAEGSFISRRISLPPNYDHILY</sequence>
<organism evidence="1 2">
    <name type="scientific">Muriicola marianensis</name>
    <dbReference type="NCBI Taxonomy" id="1324801"/>
    <lineage>
        <taxon>Bacteria</taxon>
        <taxon>Pseudomonadati</taxon>
        <taxon>Bacteroidota</taxon>
        <taxon>Flavobacteriia</taxon>
        <taxon>Flavobacteriales</taxon>
        <taxon>Flavobacteriaceae</taxon>
        <taxon>Muriicola</taxon>
    </lineage>
</organism>
<dbReference type="Gene3D" id="3.40.1420.30">
    <property type="match status" value="1"/>
</dbReference>
<keyword evidence="2" id="KW-1185">Reference proteome</keyword>
<proteinExistence type="predicted"/>
<name>A0ABQ1R0R8_9FLAO</name>
<comment type="caution">
    <text evidence="1">The sequence shown here is derived from an EMBL/GenBank/DDBJ whole genome shotgun (WGS) entry which is preliminary data.</text>
</comment>
<evidence type="ECO:0008006" key="3">
    <source>
        <dbReference type="Google" id="ProtNLM"/>
    </source>
</evidence>
<evidence type="ECO:0000313" key="2">
    <source>
        <dbReference type="Proteomes" id="UP000625780"/>
    </source>
</evidence>
<dbReference type="SUPFAM" id="SSF160574">
    <property type="entry name" value="BT0923-like"/>
    <property type="match status" value="1"/>
</dbReference>
<protein>
    <recommendedName>
        <fullName evidence="3">PepSY domain-containing protein</fullName>
    </recommendedName>
</protein>
<dbReference type="EMBL" id="BMFH01000001">
    <property type="protein sequence ID" value="GGD52352.1"/>
    <property type="molecule type" value="Genomic_DNA"/>
</dbReference>
<accession>A0ABQ1R0R8</accession>
<gene>
    <name evidence="1" type="ORF">GCM10011361_18780</name>
</gene>
<dbReference type="Proteomes" id="UP000625780">
    <property type="component" value="Unassembled WGS sequence"/>
</dbReference>
<evidence type="ECO:0000313" key="1">
    <source>
        <dbReference type="EMBL" id="GGD52352.1"/>
    </source>
</evidence>
<reference evidence="2" key="1">
    <citation type="journal article" date="2019" name="Int. J. Syst. Evol. Microbiol.">
        <title>The Global Catalogue of Microorganisms (GCM) 10K type strain sequencing project: providing services to taxonomists for standard genome sequencing and annotation.</title>
        <authorList>
            <consortium name="The Broad Institute Genomics Platform"/>
            <consortium name="The Broad Institute Genome Sequencing Center for Infectious Disease"/>
            <person name="Wu L."/>
            <person name="Ma J."/>
        </authorList>
    </citation>
    <scope>NUCLEOTIDE SEQUENCE [LARGE SCALE GENOMIC DNA]</scope>
    <source>
        <strain evidence="2">CGMCC 1.12606</strain>
    </source>
</reference>